<protein>
    <recommendedName>
        <fullName evidence="4">Eukaryotic translation initiation factor 3 subunit F</fullName>
        <shortName evidence="4">eIF3f</shortName>
    </recommendedName>
    <alternativeName>
        <fullName evidence="4">Eukaryotic translation initiation factor 3 subunit 5</fullName>
    </alternativeName>
</protein>
<evidence type="ECO:0000256" key="4">
    <source>
        <dbReference type="HAMAP-Rule" id="MF_03005"/>
    </source>
</evidence>
<dbReference type="GO" id="GO:0031369">
    <property type="term" value="F:translation initiation factor binding"/>
    <property type="evidence" value="ECO:0007669"/>
    <property type="project" value="InterPro"/>
</dbReference>
<reference evidence="6" key="1">
    <citation type="submission" date="2021-01" db="EMBL/GenBank/DDBJ databases">
        <authorList>
            <person name="Corre E."/>
            <person name="Pelletier E."/>
            <person name="Niang G."/>
            <person name="Scheremetjew M."/>
            <person name="Finn R."/>
            <person name="Kale V."/>
            <person name="Holt S."/>
            <person name="Cochrane G."/>
            <person name="Meng A."/>
            <person name="Brown T."/>
            <person name="Cohen L."/>
        </authorList>
    </citation>
    <scope>NUCLEOTIDE SEQUENCE</scope>
    <source>
        <strain evidence="6">NIES-2562</strain>
    </source>
</reference>
<dbReference type="AlphaFoldDB" id="A0A7S3D2Q0"/>
<dbReference type="HAMAP" id="MF_03005">
    <property type="entry name" value="eIF3f"/>
    <property type="match status" value="1"/>
</dbReference>
<comment type="subcellular location">
    <subcellularLocation>
        <location evidence="4">Cytoplasm</location>
    </subcellularLocation>
</comment>
<accession>A0A7S3D2Q0</accession>
<dbReference type="InterPro" id="IPR027531">
    <property type="entry name" value="eIF3f"/>
</dbReference>
<dbReference type="InterPro" id="IPR024969">
    <property type="entry name" value="EIF3F/CSN6-like_C"/>
</dbReference>
<dbReference type="GO" id="GO:0001732">
    <property type="term" value="P:formation of cytoplasmic translation initiation complex"/>
    <property type="evidence" value="ECO:0007669"/>
    <property type="project" value="UniProtKB-UniRule"/>
</dbReference>
<gene>
    <name evidence="6" type="ORF">PBIL07802_LOCUS6758</name>
</gene>
<dbReference type="PROSITE" id="PS50249">
    <property type="entry name" value="MPN"/>
    <property type="match status" value="1"/>
</dbReference>
<dbReference type="InterPro" id="IPR037518">
    <property type="entry name" value="MPN"/>
</dbReference>
<evidence type="ECO:0000259" key="5">
    <source>
        <dbReference type="PROSITE" id="PS50249"/>
    </source>
</evidence>
<comment type="similarity">
    <text evidence="4">Belongs to the eIF-3 subunit F family.</text>
</comment>
<keyword evidence="3 4" id="KW-0648">Protein biosynthesis</keyword>
<dbReference type="PANTHER" id="PTHR10540:SF6">
    <property type="entry name" value="EUKARYOTIC TRANSLATION INITIATION FACTOR 3 SUBUNIT F"/>
    <property type="match status" value="1"/>
</dbReference>
<comment type="subunit">
    <text evidence="4">Component of the eukaryotic translation initiation factor 3 (eIF-3) complex.</text>
</comment>
<dbReference type="Pfam" id="PF13012">
    <property type="entry name" value="MitMem_reg"/>
    <property type="match status" value="1"/>
</dbReference>
<dbReference type="SMART" id="SM00232">
    <property type="entry name" value="JAB_MPN"/>
    <property type="match status" value="1"/>
</dbReference>
<dbReference type="InterPro" id="IPR000555">
    <property type="entry name" value="JAMM/MPN+_dom"/>
</dbReference>
<name>A0A7S3D2Q0_9EUKA</name>
<dbReference type="PANTHER" id="PTHR10540">
    <property type="entry name" value="EUKARYOTIC TRANSLATION INITIATION FACTOR 3 SUBUNIT F-RELATED"/>
    <property type="match status" value="1"/>
</dbReference>
<organism evidence="6">
    <name type="scientific">Palpitomonas bilix</name>
    <dbReference type="NCBI Taxonomy" id="652834"/>
    <lineage>
        <taxon>Eukaryota</taxon>
        <taxon>Eukaryota incertae sedis</taxon>
    </lineage>
</organism>
<evidence type="ECO:0000256" key="2">
    <source>
        <dbReference type="ARBA" id="ARBA00022540"/>
    </source>
</evidence>
<dbReference type="Gene3D" id="3.40.140.10">
    <property type="entry name" value="Cytidine Deaminase, domain 2"/>
    <property type="match status" value="1"/>
</dbReference>
<dbReference type="GO" id="GO:0071541">
    <property type="term" value="C:eukaryotic translation initiation factor 3 complex, eIF3m"/>
    <property type="evidence" value="ECO:0007669"/>
    <property type="project" value="TreeGrafter"/>
</dbReference>
<dbReference type="GO" id="GO:0016282">
    <property type="term" value="C:eukaryotic 43S preinitiation complex"/>
    <property type="evidence" value="ECO:0007669"/>
    <property type="project" value="UniProtKB-UniRule"/>
</dbReference>
<dbReference type="GO" id="GO:0033290">
    <property type="term" value="C:eukaryotic 48S preinitiation complex"/>
    <property type="evidence" value="ECO:0007669"/>
    <property type="project" value="UniProtKB-UniRule"/>
</dbReference>
<evidence type="ECO:0000256" key="1">
    <source>
        <dbReference type="ARBA" id="ARBA00022490"/>
    </source>
</evidence>
<proteinExistence type="inferred from homology"/>
<dbReference type="CDD" id="cd08064">
    <property type="entry name" value="MPN_eIF3f"/>
    <property type="match status" value="1"/>
</dbReference>
<keyword evidence="1 4" id="KW-0963">Cytoplasm</keyword>
<dbReference type="GO" id="GO:0003743">
    <property type="term" value="F:translation initiation factor activity"/>
    <property type="evidence" value="ECO:0007669"/>
    <property type="project" value="UniProtKB-UniRule"/>
</dbReference>
<feature type="domain" description="MPN" evidence="5">
    <location>
        <begin position="17"/>
        <end position="148"/>
    </location>
</feature>
<dbReference type="EMBL" id="HBIB01010548">
    <property type="protein sequence ID" value="CAE0244582.1"/>
    <property type="molecule type" value="Transcribed_RNA"/>
</dbReference>
<keyword evidence="2 4" id="KW-0396">Initiation factor</keyword>
<dbReference type="Pfam" id="PF01398">
    <property type="entry name" value="JAB"/>
    <property type="match status" value="1"/>
</dbReference>
<dbReference type="GO" id="GO:0008237">
    <property type="term" value="F:metallopeptidase activity"/>
    <property type="evidence" value="ECO:0007669"/>
    <property type="project" value="InterPro"/>
</dbReference>
<evidence type="ECO:0000313" key="6">
    <source>
        <dbReference type="EMBL" id="CAE0244582.1"/>
    </source>
</evidence>
<evidence type="ECO:0000256" key="3">
    <source>
        <dbReference type="ARBA" id="ARBA00022917"/>
    </source>
</evidence>
<sequence length="286" mass="31906">MASTNLFVRGTTGTSKCNVHPVVLFNIVDHFSRRNEGAEMVIGTLLGVRHADGSVEVKNSFPVPFEDQMDSVAVDTNYHKVLFDLHKKVSAKETIVGWYSSSPEVNESTAIIHSFYADEAKSPVHLTLDCALKSGSLNLKAFIANDVNLEGARVATQFVPIPCEKTYTAEEKSGVDYLKRLQSGSRGRRTSEMMFNDLEGLDKSMRKLIELVDDVHEHVGKILSGEEEPNPKLGRHLMDTIMELPKLKLEQFEEAFQQNLQDLLMVAYLSTLTRAQLHLAAKFPKA</sequence>
<comment type="function">
    <text evidence="4">Component of the eukaryotic translation initiation factor 3 (eIF-3) complex, which is involved in protein synthesis of a specialized repertoire of mRNAs and, together with other initiation factors, stimulates binding of mRNA and methionyl-tRNAi to the 40S ribosome. The eIF-3 complex specifically targets and initiates translation of a subset of mRNAs involved in cell proliferation.</text>
</comment>